<keyword evidence="2" id="KW-1185">Reference proteome</keyword>
<evidence type="ECO:0000313" key="1">
    <source>
        <dbReference type="EMBL" id="CAL1383035.1"/>
    </source>
</evidence>
<evidence type="ECO:0000313" key="2">
    <source>
        <dbReference type="Proteomes" id="UP001497516"/>
    </source>
</evidence>
<dbReference type="Proteomes" id="UP001497516">
    <property type="component" value="Chromosome 4"/>
</dbReference>
<gene>
    <name evidence="1" type="ORF">LTRI10_LOCUS24328</name>
</gene>
<organism evidence="1 2">
    <name type="scientific">Linum trigynum</name>
    <dbReference type="NCBI Taxonomy" id="586398"/>
    <lineage>
        <taxon>Eukaryota</taxon>
        <taxon>Viridiplantae</taxon>
        <taxon>Streptophyta</taxon>
        <taxon>Embryophyta</taxon>
        <taxon>Tracheophyta</taxon>
        <taxon>Spermatophyta</taxon>
        <taxon>Magnoliopsida</taxon>
        <taxon>eudicotyledons</taxon>
        <taxon>Gunneridae</taxon>
        <taxon>Pentapetalae</taxon>
        <taxon>rosids</taxon>
        <taxon>fabids</taxon>
        <taxon>Malpighiales</taxon>
        <taxon>Linaceae</taxon>
        <taxon>Linum</taxon>
    </lineage>
</organism>
<proteinExistence type="predicted"/>
<dbReference type="AlphaFoldDB" id="A0AAV2EBY2"/>
<protein>
    <submittedName>
        <fullName evidence="1">Uncharacterized protein</fullName>
    </submittedName>
</protein>
<accession>A0AAV2EBY2</accession>
<dbReference type="EMBL" id="OZ034817">
    <property type="protein sequence ID" value="CAL1383035.1"/>
    <property type="molecule type" value="Genomic_DNA"/>
</dbReference>
<name>A0AAV2EBY2_9ROSI</name>
<reference evidence="1 2" key="1">
    <citation type="submission" date="2024-04" db="EMBL/GenBank/DDBJ databases">
        <authorList>
            <person name="Fracassetti M."/>
        </authorList>
    </citation>
    <scope>NUCLEOTIDE SEQUENCE [LARGE SCALE GENOMIC DNA]</scope>
</reference>
<sequence>MHNRKVAPGRSLMTDAYSHFENYGFLAPFVEQEWLKVISLNAPYYPKMVQYFYNNIIYQHNANGSIRAFKSYVNRVEMRISKNVLAEVLETPN</sequence>